<gene>
    <name evidence="2" type="ORF">GOBAR_AA12757</name>
</gene>
<organism evidence="2 3">
    <name type="scientific">Gossypium barbadense</name>
    <name type="common">Sea Island cotton</name>
    <name type="synonym">Hibiscus barbadensis</name>
    <dbReference type="NCBI Taxonomy" id="3634"/>
    <lineage>
        <taxon>Eukaryota</taxon>
        <taxon>Viridiplantae</taxon>
        <taxon>Streptophyta</taxon>
        <taxon>Embryophyta</taxon>
        <taxon>Tracheophyta</taxon>
        <taxon>Spermatophyta</taxon>
        <taxon>Magnoliopsida</taxon>
        <taxon>eudicotyledons</taxon>
        <taxon>Gunneridae</taxon>
        <taxon>Pentapetalae</taxon>
        <taxon>rosids</taxon>
        <taxon>malvids</taxon>
        <taxon>Malvales</taxon>
        <taxon>Malvaceae</taxon>
        <taxon>Malvoideae</taxon>
        <taxon>Gossypium</taxon>
    </lineage>
</organism>
<evidence type="ECO:0000256" key="1">
    <source>
        <dbReference type="SAM" id="MobiDB-lite"/>
    </source>
</evidence>
<dbReference type="OrthoDB" id="997500at2759"/>
<dbReference type="AlphaFoldDB" id="A0A2P5XX34"/>
<feature type="compositionally biased region" description="Basic and acidic residues" evidence="1">
    <location>
        <begin position="35"/>
        <end position="52"/>
    </location>
</feature>
<reference evidence="2 3" key="1">
    <citation type="submission" date="2015-01" db="EMBL/GenBank/DDBJ databases">
        <title>Genome of allotetraploid Gossypium barbadense reveals genomic plasticity and fiber elongation in cotton evolution.</title>
        <authorList>
            <person name="Chen X."/>
            <person name="Liu X."/>
            <person name="Zhao B."/>
            <person name="Zheng H."/>
            <person name="Hu Y."/>
            <person name="Lu G."/>
            <person name="Yang C."/>
            <person name="Chen J."/>
            <person name="Shan C."/>
            <person name="Zhang L."/>
            <person name="Zhou Y."/>
            <person name="Wang L."/>
            <person name="Guo W."/>
            <person name="Bai Y."/>
            <person name="Ruan J."/>
            <person name="Shangguan X."/>
            <person name="Mao Y."/>
            <person name="Jiang J."/>
            <person name="Zhu Y."/>
            <person name="Lei J."/>
            <person name="Kang H."/>
            <person name="Chen S."/>
            <person name="He X."/>
            <person name="Wang R."/>
            <person name="Wang Y."/>
            <person name="Chen J."/>
            <person name="Wang L."/>
            <person name="Yu S."/>
            <person name="Wang B."/>
            <person name="Wei J."/>
            <person name="Song S."/>
            <person name="Lu X."/>
            <person name="Gao Z."/>
            <person name="Gu W."/>
            <person name="Deng X."/>
            <person name="Ma D."/>
            <person name="Wang S."/>
            <person name="Liang W."/>
            <person name="Fang L."/>
            <person name="Cai C."/>
            <person name="Zhu X."/>
            <person name="Zhou B."/>
            <person name="Zhang Y."/>
            <person name="Chen Z."/>
            <person name="Xu S."/>
            <person name="Zhu R."/>
            <person name="Wang S."/>
            <person name="Zhang T."/>
            <person name="Zhao G."/>
        </authorList>
    </citation>
    <scope>NUCLEOTIDE SEQUENCE [LARGE SCALE GENOMIC DNA]</scope>
    <source>
        <strain evidence="3">cv. Xinhai21</strain>
        <tissue evidence="2">Leaf</tissue>
    </source>
</reference>
<evidence type="ECO:0000313" key="3">
    <source>
        <dbReference type="Proteomes" id="UP000239757"/>
    </source>
</evidence>
<name>A0A2P5XX34_GOSBA</name>
<dbReference type="Proteomes" id="UP000239757">
    <property type="component" value="Unassembled WGS sequence"/>
</dbReference>
<accession>A0A2P5XX34</accession>
<dbReference type="EMBL" id="KZ664094">
    <property type="protein sequence ID" value="PPS07897.1"/>
    <property type="molecule type" value="Genomic_DNA"/>
</dbReference>
<sequence length="109" mass="11865">MISDRAPGNLPSNTEPNPEAHVKVVTLRSGKVLAESEKSHNKKLTEAKERRFTTQTRPSTQACLKPCGNRAKIFPNTGYDKSPWPCDMAVGEPAKTTLAFDTSVPGNRG</sequence>
<feature type="region of interest" description="Disordered" evidence="1">
    <location>
        <begin position="1"/>
        <end position="21"/>
    </location>
</feature>
<protein>
    <submittedName>
        <fullName evidence="2">Uncharacterized protein</fullName>
    </submittedName>
</protein>
<feature type="region of interest" description="Disordered" evidence="1">
    <location>
        <begin position="35"/>
        <end position="61"/>
    </location>
</feature>
<proteinExistence type="predicted"/>
<evidence type="ECO:0000313" key="2">
    <source>
        <dbReference type="EMBL" id="PPS07897.1"/>
    </source>
</evidence>